<dbReference type="Proteomes" id="UP001597417">
    <property type="component" value="Unassembled WGS sequence"/>
</dbReference>
<organism evidence="1 2">
    <name type="scientific">Amycolatopsis pigmentata</name>
    <dbReference type="NCBI Taxonomy" id="450801"/>
    <lineage>
        <taxon>Bacteria</taxon>
        <taxon>Bacillati</taxon>
        <taxon>Actinomycetota</taxon>
        <taxon>Actinomycetes</taxon>
        <taxon>Pseudonocardiales</taxon>
        <taxon>Pseudonocardiaceae</taxon>
        <taxon>Amycolatopsis</taxon>
    </lineage>
</organism>
<evidence type="ECO:0008006" key="3">
    <source>
        <dbReference type="Google" id="ProtNLM"/>
    </source>
</evidence>
<gene>
    <name evidence="1" type="ORF">ACFSXZ_29135</name>
</gene>
<evidence type="ECO:0000313" key="1">
    <source>
        <dbReference type="EMBL" id="MFD2420403.1"/>
    </source>
</evidence>
<protein>
    <recommendedName>
        <fullName evidence="3">Flagellar motor switch protein FliG</fullName>
    </recommendedName>
</protein>
<name>A0ABW5G029_9PSEU</name>
<sequence length="202" mass="21983">MTPHEGEILKLARVLGAPAERFGYLRQVPLEDLRRFREQVTDVLFDAHLGVLQRMAAASRLLPAPLLAKMAEVVFGPLLSARIAGLVDPGRGVEIARRLSPGFLADVAAELDPRRASGIIVGLPEKLVIAVAKELARREDWLTVARFVEHLPDTVIVASFGFITDDALVRIAPLLDDQARIAHVVSLLPEDRLDTIPGDLAG</sequence>
<dbReference type="RefSeq" id="WP_378268434.1">
    <property type="nucleotide sequence ID" value="NZ_JBHUKR010000018.1"/>
</dbReference>
<dbReference type="EMBL" id="JBHUKR010000018">
    <property type="protein sequence ID" value="MFD2420403.1"/>
    <property type="molecule type" value="Genomic_DNA"/>
</dbReference>
<accession>A0ABW5G029</accession>
<reference evidence="2" key="1">
    <citation type="journal article" date="2019" name="Int. J. Syst. Evol. Microbiol.">
        <title>The Global Catalogue of Microorganisms (GCM) 10K type strain sequencing project: providing services to taxonomists for standard genome sequencing and annotation.</title>
        <authorList>
            <consortium name="The Broad Institute Genomics Platform"/>
            <consortium name="The Broad Institute Genome Sequencing Center for Infectious Disease"/>
            <person name="Wu L."/>
            <person name="Ma J."/>
        </authorList>
    </citation>
    <scope>NUCLEOTIDE SEQUENCE [LARGE SCALE GENOMIC DNA]</scope>
    <source>
        <strain evidence="2">CGMCC 4.7645</strain>
    </source>
</reference>
<comment type="caution">
    <text evidence="1">The sequence shown here is derived from an EMBL/GenBank/DDBJ whole genome shotgun (WGS) entry which is preliminary data.</text>
</comment>
<proteinExistence type="predicted"/>
<evidence type="ECO:0000313" key="2">
    <source>
        <dbReference type="Proteomes" id="UP001597417"/>
    </source>
</evidence>
<keyword evidence="2" id="KW-1185">Reference proteome</keyword>